<evidence type="ECO:0000256" key="1">
    <source>
        <dbReference type="SAM" id="MobiDB-lite"/>
    </source>
</evidence>
<reference evidence="3" key="1">
    <citation type="submission" date="2022-08" db="EMBL/GenBank/DDBJ databases">
        <title>Novel sulphate-reducing endosymbionts in the free-living metamonad Anaeramoeba.</title>
        <authorList>
            <person name="Jerlstrom-Hultqvist J."/>
            <person name="Cepicka I."/>
            <person name="Gallot-Lavallee L."/>
            <person name="Salas-Leiva D."/>
            <person name="Curtis B.A."/>
            <person name="Zahonova K."/>
            <person name="Pipaliya S."/>
            <person name="Dacks J."/>
            <person name="Roger A.J."/>
        </authorList>
    </citation>
    <scope>NUCLEOTIDE SEQUENCE</scope>
    <source>
        <strain evidence="3">Busselton2</strain>
    </source>
</reference>
<proteinExistence type="predicted"/>
<dbReference type="InterPro" id="IPR011074">
    <property type="entry name" value="CRAL/TRIO_N_dom"/>
</dbReference>
<dbReference type="InterPro" id="IPR036273">
    <property type="entry name" value="CRAL/TRIO_N_dom_sf"/>
</dbReference>
<dbReference type="SUPFAM" id="SSF46938">
    <property type="entry name" value="CRAL/TRIO N-terminal domain"/>
    <property type="match status" value="1"/>
</dbReference>
<name>A0AAV7YVX2_9EUKA</name>
<feature type="region of interest" description="Disordered" evidence="1">
    <location>
        <begin position="254"/>
        <end position="347"/>
    </location>
</feature>
<dbReference type="SMART" id="SM00516">
    <property type="entry name" value="SEC14"/>
    <property type="match status" value="1"/>
</dbReference>
<comment type="caution">
    <text evidence="3">The sequence shown here is derived from an EMBL/GenBank/DDBJ whole genome shotgun (WGS) entry which is preliminary data.</text>
</comment>
<dbReference type="Gene3D" id="3.40.525.10">
    <property type="entry name" value="CRAL-TRIO lipid binding domain"/>
    <property type="match status" value="1"/>
</dbReference>
<dbReference type="CDD" id="cd00170">
    <property type="entry name" value="SEC14"/>
    <property type="match status" value="1"/>
</dbReference>
<dbReference type="InterPro" id="IPR052578">
    <property type="entry name" value="PI_Transfer_CRAL-TRIO"/>
</dbReference>
<dbReference type="PROSITE" id="PS50191">
    <property type="entry name" value="CRAL_TRIO"/>
    <property type="match status" value="1"/>
</dbReference>
<evidence type="ECO:0000259" key="2">
    <source>
        <dbReference type="PROSITE" id="PS50191"/>
    </source>
</evidence>
<feature type="compositionally biased region" description="Basic residues" evidence="1">
    <location>
        <begin position="260"/>
        <end position="284"/>
    </location>
</feature>
<dbReference type="SUPFAM" id="SSF52087">
    <property type="entry name" value="CRAL/TRIO domain"/>
    <property type="match status" value="1"/>
</dbReference>
<evidence type="ECO:0000313" key="4">
    <source>
        <dbReference type="Proteomes" id="UP001146793"/>
    </source>
</evidence>
<feature type="compositionally biased region" description="Basic and acidic residues" evidence="1">
    <location>
        <begin position="314"/>
        <end position="338"/>
    </location>
</feature>
<dbReference type="InterPro" id="IPR036865">
    <property type="entry name" value="CRAL-TRIO_dom_sf"/>
</dbReference>
<accession>A0AAV7YVX2</accession>
<organism evidence="3 4">
    <name type="scientific">Anaeramoeba flamelloides</name>
    <dbReference type="NCBI Taxonomy" id="1746091"/>
    <lineage>
        <taxon>Eukaryota</taxon>
        <taxon>Metamonada</taxon>
        <taxon>Anaeramoebidae</taxon>
        <taxon>Anaeramoeba</taxon>
    </lineage>
</organism>
<dbReference type="PANTHER" id="PTHR45824:SF29">
    <property type="entry name" value="GH16843P"/>
    <property type="match status" value="1"/>
</dbReference>
<gene>
    <name evidence="3" type="ORF">M0812_20065</name>
</gene>
<protein>
    <recommendedName>
        <fullName evidence="2">CRAL-TRIO domain-containing protein</fullName>
    </recommendedName>
</protein>
<dbReference type="Proteomes" id="UP001146793">
    <property type="component" value="Unassembled WGS sequence"/>
</dbReference>
<evidence type="ECO:0000313" key="3">
    <source>
        <dbReference type="EMBL" id="KAJ3434007.1"/>
    </source>
</evidence>
<dbReference type="EMBL" id="JANTQA010000045">
    <property type="protein sequence ID" value="KAJ3434007.1"/>
    <property type="molecule type" value="Genomic_DNA"/>
</dbReference>
<dbReference type="GO" id="GO:0008526">
    <property type="term" value="F:phosphatidylinositol transfer activity"/>
    <property type="evidence" value="ECO:0007669"/>
    <property type="project" value="TreeGrafter"/>
</dbReference>
<feature type="compositionally biased region" description="Basic residues" evidence="1">
    <location>
        <begin position="303"/>
        <end position="313"/>
    </location>
</feature>
<dbReference type="AlphaFoldDB" id="A0AAV7YVX2"/>
<feature type="domain" description="CRAL-TRIO" evidence="2">
    <location>
        <begin position="83"/>
        <end position="242"/>
    </location>
</feature>
<dbReference type="Pfam" id="PF00650">
    <property type="entry name" value="CRAL_TRIO"/>
    <property type="match status" value="1"/>
</dbReference>
<dbReference type="PANTHER" id="PTHR45824">
    <property type="entry name" value="GH16843P"/>
    <property type="match status" value="1"/>
</dbReference>
<feature type="compositionally biased region" description="Basic and acidic residues" evidence="1">
    <location>
        <begin position="285"/>
        <end position="302"/>
    </location>
</feature>
<dbReference type="Pfam" id="PF03765">
    <property type="entry name" value="CRAL_TRIO_N"/>
    <property type="match status" value="1"/>
</dbReference>
<dbReference type="InterPro" id="IPR001251">
    <property type="entry name" value="CRAL-TRIO_dom"/>
</dbReference>
<sequence>MSKKKYSGFLGDLSEDQKIVLQEFQEAISKDLKKPQDKLEKDKQDVVCLRYCRASRFNLEKSISFWENEKIWRAEAQPENVKLKDIYQEVKSNKAYYSGFDKKGRPVLIVHAGRHKPSESPKIIEMLYWISERAQKHFKHPIDNSFIVIDVKDFGWSNFDKESFKQMANIMMKYYVERLGMLYFVNASWITKLIWGIAKVWIDEDTKAKINFKGGDFFEDISEYIDIKYIPKIWGGKFRGPNWDKILKEEEEEEEEEKGRKRKEKKEREKRKKREKKREKKKKKEREMKGGKGKGSENEKEKEKKRKKKKEKKKVNEEKKDRKNEKEREKKKEREIEKKKKKFLKKK</sequence>